<dbReference type="EMBL" id="FOEN01000014">
    <property type="protein sequence ID" value="SEQ49778.1"/>
    <property type="molecule type" value="Genomic_DNA"/>
</dbReference>
<evidence type="ECO:0000256" key="1">
    <source>
        <dbReference type="ARBA" id="ARBA00022553"/>
    </source>
</evidence>
<dbReference type="InterPro" id="IPR036388">
    <property type="entry name" value="WH-like_DNA-bd_sf"/>
</dbReference>
<evidence type="ECO:0000313" key="6">
    <source>
        <dbReference type="EMBL" id="SEQ49778.1"/>
    </source>
</evidence>
<dbReference type="Gene3D" id="1.10.10.10">
    <property type="entry name" value="Winged helix-like DNA-binding domain superfamily/Winged helix DNA-binding domain"/>
    <property type="match status" value="1"/>
</dbReference>
<gene>
    <name evidence="6" type="ORF">SAMN04488558_11417</name>
</gene>
<dbReference type="PANTHER" id="PTHR44591:SF3">
    <property type="entry name" value="RESPONSE REGULATORY DOMAIN-CONTAINING PROTEIN"/>
    <property type="match status" value="1"/>
</dbReference>
<dbReference type="PIRSF" id="PIRSF036382">
    <property type="entry name" value="RR_antiterm"/>
    <property type="match status" value="1"/>
</dbReference>
<reference evidence="6 7" key="1">
    <citation type="submission" date="2016-10" db="EMBL/GenBank/DDBJ databases">
        <authorList>
            <person name="de Groot N.N."/>
        </authorList>
    </citation>
    <scope>NUCLEOTIDE SEQUENCE [LARGE SCALE GENOMIC DNA]</scope>
    <source>
        <strain evidence="6 7">DSM 15695</strain>
    </source>
</reference>
<evidence type="ECO:0000259" key="5">
    <source>
        <dbReference type="PROSITE" id="PS50921"/>
    </source>
</evidence>
<dbReference type="InterPro" id="IPR005561">
    <property type="entry name" value="ANTAR"/>
</dbReference>
<feature type="domain" description="ANTAR" evidence="5">
    <location>
        <begin position="125"/>
        <end position="186"/>
    </location>
</feature>
<evidence type="ECO:0000259" key="4">
    <source>
        <dbReference type="PROSITE" id="PS50110"/>
    </source>
</evidence>
<dbReference type="InterPro" id="IPR011006">
    <property type="entry name" value="CheY-like_superfamily"/>
</dbReference>
<sequence length="188" mass="21114">MKARILIVDDEKITRMDLKEILNHSGYCVVGEAKDGFEAITLSKKLKPDLVIMDIKMPGLDGLTASQRILKNGTASTVVLLTAYSDMEFIKVAKEIGALGYVVKPIDERFLIPTIELAIENGKNKKKLVEEIDTISTKLKNRIIIDRAKGYLMTRDNLTEDQAYKELRKISMDKRLPMATIAEMLVGE</sequence>
<feature type="modified residue" description="4-aspartylphosphate" evidence="3">
    <location>
        <position position="54"/>
    </location>
</feature>
<dbReference type="Pfam" id="PF00072">
    <property type="entry name" value="Response_reg"/>
    <property type="match status" value="1"/>
</dbReference>
<dbReference type="GO" id="GO:0003723">
    <property type="term" value="F:RNA binding"/>
    <property type="evidence" value="ECO:0007669"/>
    <property type="project" value="InterPro"/>
</dbReference>
<keyword evidence="7" id="KW-1185">Reference proteome</keyword>
<dbReference type="SMART" id="SM01012">
    <property type="entry name" value="ANTAR"/>
    <property type="match status" value="1"/>
</dbReference>
<dbReference type="GO" id="GO:0000160">
    <property type="term" value="P:phosphorelay signal transduction system"/>
    <property type="evidence" value="ECO:0007669"/>
    <property type="project" value="UniProtKB-KW"/>
</dbReference>
<dbReference type="RefSeq" id="WP_092572635.1">
    <property type="nucleotide sequence ID" value="NZ_FOEN01000014.1"/>
</dbReference>
<dbReference type="AlphaFoldDB" id="A0A1H9GIR2"/>
<dbReference type="OrthoDB" id="9780153at2"/>
<evidence type="ECO:0000256" key="3">
    <source>
        <dbReference type="PROSITE-ProRule" id="PRU00169"/>
    </source>
</evidence>
<dbReference type="Gene3D" id="3.40.50.2300">
    <property type="match status" value="1"/>
</dbReference>
<protein>
    <submittedName>
        <fullName evidence="6">Response regulator receiver and ANTAR domain protein</fullName>
    </submittedName>
</protein>
<dbReference type="PROSITE" id="PS50110">
    <property type="entry name" value="RESPONSE_REGULATORY"/>
    <property type="match status" value="1"/>
</dbReference>
<dbReference type="InterPro" id="IPR008327">
    <property type="entry name" value="Sig_transdc_resp-reg_antiterm"/>
</dbReference>
<evidence type="ECO:0000256" key="2">
    <source>
        <dbReference type="ARBA" id="ARBA00023012"/>
    </source>
</evidence>
<accession>A0A1H9GIR2</accession>
<feature type="domain" description="Response regulatory" evidence="4">
    <location>
        <begin position="4"/>
        <end position="119"/>
    </location>
</feature>
<dbReference type="InterPro" id="IPR001789">
    <property type="entry name" value="Sig_transdc_resp-reg_receiver"/>
</dbReference>
<keyword evidence="1 3" id="KW-0597">Phosphoprotein</keyword>
<proteinExistence type="predicted"/>
<dbReference type="PROSITE" id="PS50921">
    <property type="entry name" value="ANTAR"/>
    <property type="match status" value="1"/>
</dbReference>
<keyword evidence="2" id="KW-0902">Two-component regulatory system</keyword>
<dbReference type="SUPFAM" id="SSF52172">
    <property type="entry name" value="CheY-like"/>
    <property type="match status" value="1"/>
</dbReference>
<evidence type="ECO:0000313" key="7">
    <source>
        <dbReference type="Proteomes" id="UP000198833"/>
    </source>
</evidence>
<dbReference type="PANTHER" id="PTHR44591">
    <property type="entry name" value="STRESS RESPONSE REGULATOR PROTEIN 1"/>
    <property type="match status" value="1"/>
</dbReference>
<dbReference type="Proteomes" id="UP000198833">
    <property type="component" value="Unassembled WGS sequence"/>
</dbReference>
<name>A0A1H9GIR2_9LACT</name>
<dbReference type="SMART" id="SM00448">
    <property type="entry name" value="REC"/>
    <property type="match status" value="1"/>
</dbReference>
<dbReference type="Pfam" id="PF03861">
    <property type="entry name" value="ANTAR"/>
    <property type="match status" value="1"/>
</dbReference>
<organism evidence="6 7">
    <name type="scientific">Ignavigranum ruoffiae</name>
    <dbReference type="NCBI Taxonomy" id="89093"/>
    <lineage>
        <taxon>Bacteria</taxon>
        <taxon>Bacillati</taxon>
        <taxon>Bacillota</taxon>
        <taxon>Bacilli</taxon>
        <taxon>Lactobacillales</taxon>
        <taxon>Aerococcaceae</taxon>
        <taxon>Ignavigranum</taxon>
    </lineage>
</organism>
<dbReference type="STRING" id="89093.SAMN04488558_11417"/>
<dbReference type="InterPro" id="IPR050595">
    <property type="entry name" value="Bact_response_regulator"/>
</dbReference>